<dbReference type="CDD" id="cd01948">
    <property type="entry name" value="EAL"/>
    <property type="match status" value="1"/>
</dbReference>
<dbReference type="SUPFAM" id="SSF141868">
    <property type="entry name" value="EAL domain-like"/>
    <property type="match status" value="1"/>
</dbReference>
<dbReference type="GO" id="GO:0071111">
    <property type="term" value="F:cyclic-guanylate-specific phosphodiesterase activity"/>
    <property type="evidence" value="ECO:0007669"/>
    <property type="project" value="InterPro"/>
</dbReference>
<evidence type="ECO:0000313" key="2">
    <source>
        <dbReference type="EMBL" id="EGV49987.1"/>
    </source>
</evidence>
<reference evidence="2" key="1">
    <citation type="journal article" date="2011" name="ISME J.">
        <title>The endosymbionts of the deep-sea tubeworms Riftia pachyptila and Tevnia jerichonana share an identical physiology as revealed by proteogenomic analyses.</title>
        <authorList>
            <person name="Gardebrecht A."/>
            <person name="Markert S."/>
            <person name="Felbeck H."/>
            <person name="Thuermer A."/>
            <person name="Albrecht D."/>
            <person name="Wollherr A."/>
            <person name="Kabisch J."/>
            <person name="Lehmann R."/>
            <person name="Daniel R."/>
            <person name="Liesegang H."/>
            <person name="Hecker M."/>
            <person name="Sievert S.M."/>
            <person name="Schweder T."/>
        </authorList>
    </citation>
    <scope>NUCLEOTIDE SEQUENCE [LARGE SCALE GENOMIC DNA]</scope>
</reference>
<organism evidence="2 3">
    <name type="scientific">endosymbiont of Riftia pachyptila</name>
    <name type="common">vent Ph05</name>
    <dbReference type="NCBI Taxonomy" id="1048808"/>
    <lineage>
        <taxon>Bacteria</taxon>
        <taxon>Pseudomonadati</taxon>
        <taxon>Pseudomonadota</taxon>
        <taxon>Gammaproteobacteria</taxon>
        <taxon>sulfur-oxidizing symbionts</taxon>
    </lineage>
</organism>
<gene>
    <name evidence="2" type="ORF">Rifp1Sym_eq00010</name>
</gene>
<dbReference type="Gene3D" id="3.20.20.450">
    <property type="entry name" value="EAL domain"/>
    <property type="match status" value="1"/>
</dbReference>
<dbReference type="AlphaFoldDB" id="G2DHB3"/>
<dbReference type="PANTHER" id="PTHR33121:SF23">
    <property type="entry name" value="CYCLIC DI-GMP PHOSPHODIESTERASE PDEB"/>
    <property type="match status" value="1"/>
</dbReference>
<keyword evidence="3" id="KW-1185">Reference proteome</keyword>
<accession>G2DHB3</accession>
<comment type="caution">
    <text evidence="2">The sequence shown here is derived from an EMBL/GenBank/DDBJ whole genome shotgun (WGS) entry which is preliminary data.</text>
</comment>
<dbReference type="InterPro" id="IPR001633">
    <property type="entry name" value="EAL_dom"/>
</dbReference>
<proteinExistence type="predicted"/>
<dbReference type="InterPro" id="IPR035919">
    <property type="entry name" value="EAL_sf"/>
</dbReference>
<evidence type="ECO:0000313" key="3">
    <source>
        <dbReference type="Proteomes" id="UP000004491"/>
    </source>
</evidence>
<dbReference type="PROSITE" id="PS50883">
    <property type="entry name" value="EAL"/>
    <property type="match status" value="1"/>
</dbReference>
<dbReference type="Proteomes" id="UP000004491">
    <property type="component" value="Unassembled WGS sequence"/>
</dbReference>
<feature type="domain" description="EAL" evidence="1">
    <location>
        <begin position="1"/>
        <end position="86"/>
    </location>
</feature>
<dbReference type="PANTHER" id="PTHR33121">
    <property type="entry name" value="CYCLIC DI-GMP PHOSPHODIESTERASE PDEF"/>
    <property type="match status" value="1"/>
</dbReference>
<name>G2DHB3_9GAMM</name>
<sequence length="86" mass="9572">MSSFGYLKNLPVDFLKIDGSFVREMLDDPINLAMVKSINDIAQVLGKQTIAEFVESDAIREQLASMGVDFVQGYAISRPEPLPDQH</sequence>
<evidence type="ECO:0000259" key="1">
    <source>
        <dbReference type="PROSITE" id="PS50883"/>
    </source>
</evidence>
<dbReference type="PATRIC" id="fig|1048808.3.peg.3066"/>
<protein>
    <submittedName>
        <fullName evidence="2">PAS sensor diguanylate cyclase and phosphodiesterase</fullName>
    </submittedName>
</protein>
<dbReference type="EMBL" id="AFOC01000122">
    <property type="protein sequence ID" value="EGV49987.1"/>
    <property type="molecule type" value="Genomic_DNA"/>
</dbReference>
<dbReference type="Pfam" id="PF00563">
    <property type="entry name" value="EAL"/>
    <property type="match status" value="1"/>
</dbReference>
<dbReference type="InterPro" id="IPR050706">
    <property type="entry name" value="Cyclic-di-GMP_PDE-like"/>
</dbReference>